<name>A0AC61PQ22_9FIRM</name>
<accession>A0AC61PQ22</accession>
<dbReference type="Proteomes" id="UP000192328">
    <property type="component" value="Unassembled WGS sequence"/>
</dbReference>
<dbReference type="EMBL" id="FWXZ01000008">
    <property type="protein sequence ID" value="SMC88177.1"/>
    <property type="molecule type" value="Genomic_DNA"/>
</dbReference>
<proteinExistence type="predicted"/>
<protein>
    <submittedName>
        <fullName evidence="1">Energy-coupling factor transport system substrate-specific component</fullName>
    </submittedName>
</protein>
<comment type="caution">
    <text evidence="1">The sequence shown here is derived from an EMBL/GenBank/DDBJ whole genome shotgun (WGS) entry which is preliminary data.</text>
</comment>
<keyword evidence="2" id="KW-1185">Reference proteome</keyword>
<organism evidence="1 2">
    <name type="scientific">Aristaeella lactis</name>
    <dbReference type="NCBI Taxonomy" id="3046383"/>
    <lineage>
        <taxon>Bacteria</taxon>
        <taxon>Bacillati</taxon>
        <taxon>Bacillota</taxon>
        <taxon>Clostridia</taxon>
        <taxon>Eubacteriales</taxon>
        <taxon>Aristaeellaceae</taxon>
        <taxon>Aristaeella</taxon>
    </lineage>
</organism>
<sequence>MKNKKIFIPVFCLQIVFCLFLDWGGDLLATRLNWPVWLDSLGTALAAYLLGPWPGAVVGATYNIGTFILYGNPWYYAFVSILIAVITGYAVRRKHMETLLGTLTTGAILSFATAVCAYPINLILNGGSTGNAWGDAVIGFLGEAGISTWSGLFIGELYVEMLDKLLVLVILYIISLILKRFGFVRPEEKEKGKEKKDISTAATRALILLLAAGLCLSGAGGFVPQAQAEAAENAGDINYNDYVQTIYSSTNGLPCGEANDINITRDGIIWIGTYAGLYRYNGREFRWMDGFDSVRNVNCLYVDEEGRLWIGTNDNGLSIVINEQVVNVIDQSQGLPANSVKSIIRSSDGYYYIGTTGSMQILTLNCGLKKLNTLSEVAYAEQLTADDCGNVAAVTNEGTLFLLQQGRIVSSRQLPERQTVFKSCAFDPDGYLLAATSGNEIFRFDISKGWFDLRGTTEYPGLVSIKNMHYMDNGGMFICADNGIAYLSAGGEYERINTNNFNNSIDNMLVDYQGNLWFTSSRLGLLRLAASDFRDIYSTAGMEKRVVNTVAQWNGVYYIGTDKGMDAVDQRGMNRVQDKITERFSGVRIRCMTVDDQSHLWVCTYGDGLAEFDPDGTEYVYNRDNGAFGNRARVVAQLRDGTILAAGDTGLSYIRDHRIEHTIVYAEDRISSMVLTITELPDGKILAGTDGNGLAVIENGDVVRMLTRVDGLSSEVILRTVPDTKTGGVFVVTSNGLCYMNTDETIRKLDNFPYFNNYDIWIKGTDSLFVLSSAGIYTVDRNELLSGKDEISYDLLDSRRGLNSSLTANSWTWFNAENGDLYLPCDTGVFVINTNSFASGAKVYRMSVPTIKMDGTVHRVDRSVTQKIPRGVSRLEILPEVINYTIQDPNVGYMLDGFDTNWTIVPQNSLGSISYTNLPAGDYVFRLAVFDNNQENIIVERTYNITKEKEMYDNNWFIFYMLSVPMFTVGWVTWLLVKRHERKMQEQLELANRQIEMGKQTVIAIARTVDAKDQRTSDHSKRVAIYSKKIAREYGLDEKQCRDIEWSAHMHDIGKIGIPDAILNKPGRLTDEEYAVMKSHTTRGAEILKDFTLLDNVIDGAQYHHERYDGRGYPKGLKGEEIPLFARIIGVADAFDAMTANRIYRQQMDFSYVLGEMERGRGTQFDPQFVDILLKLIKDGTIDLNEIYHVSREASEQAEKEAAAARENEANKQDGSPFSSGSISERKDQEEGGKA</sequence>
<gene>
    <name evidence="1" type="ORF">SAMN06297397_2936</name>
</gene>
<evidence type="ECO:0000313" key="1">
    <source>
        <dbReference type="EMBL" id="SMC88177.1"/>
    </source>
</evidence>
<reference evidence="1" key="1">
    <citation type="submission" date="2017-04" db="EMBL/GenBank/DDBJ databases">
        <authorList>
            <person name="Varghese N."/>
            <person name="Submissions S."/>
        </authorList>
    </citation>
    <scope>NUCLEOTIDE SEQUENCE</scope>
    <source>
        <strain evidence="1">WTE2008</strain>
    </source>
</reference>
<evidence type="ECO:0000313" key="2">
    <source>
        <dbReference type="Proteomes" id="UP000192328"/>
    </source>
</evidence>